<proteinExistence type="predicted"/>
<dbReference type="EMBL" id="BPQB01000011">
    <property type="protein sequence ID" value="GJE89152.1"/>
    <property type="molecule type" value="Genomic_DNA"/>
</dbReference>
<gene>
    <name evidence="1" type="ORF">PsYK624_052460</name>
</gene>
<dbReference type="Gene3D" id="3.80.10.10">
    <property type="entry name" value="Ribonuclease Inhibitor"/>
    <property type="match status" value="1"/>
</dbReference>
<evidence type="ECO:0000313" key="2">
    <source>
        <dbReference type="Proteomes" id="UP000703269"/>
    </source>
</evidence>
<organism evidence="1 2">
    <name type="scientific">Phanerochaete sordida</name>
    <dbReference type="NCBI Taxonomy" id="48140"/>
    <lineage>
        <taxon>Eukaryota</taxon>
        <taxon>Fungi</taxon>
        <taxon>Dikarya</taxon>
        <taxon>Basidiomycota</taxon>
        <taxon>Agaricomycotina</taxon>
        <taxon>Agaricomycetes</taxon>
        <taxon>Polyporales</taxon>
        <taxon>Phanerochaetaceae</taxon>
        <taxon>Phanerochaete</taxon>
    </lineage>
</organism>
<dbReference type="InterPro" id="IPR032675">
    <property type="entry name" value="LRR_dom_sf"/>
</dbReference>
<dbReference type="OrthoDB" id="3543113at2759"/>
<accession>A0A9P3G4S8</accession>
<dbReference type="AlphaFoldDB" id="A0A9P3G4S8"/>
<evidence type="ECO:0008006" key="3">
    <source>
        <dbReference type="Google" id="ProtNLM"/>
    </source>
</evidence>
<sequence length="521" mass="58277">MHPALYITELLTAILPAADSWSPEKRRTAAAMASTCRAFYEPATNFLWEELPYVEPLLDCLAGAHGIDSPPSTDGASGLAVGKWACFFTHATRVKVLHVELKEYPSYSDEASKSVDDRKYEDIEEQLSTLVLIHTLSESPIFPKLHTVVVTDYFFAPRWSYASYVPFFMGPEVRRVKVEALGHATTQALSQLTLSCPQLRQLELDYVFDSDIKLLRCYQALEEALCSHHQCPVGLPMALAQLGSLRRASLRFPPEFAGLGKSGGQSILFPNLESLKLYDFPSISILPDFIQSIGSTRLTSLTVEDLGWVSNDTTPFDQTIAALAKFPMLRELILEGTDHTPLHVLDRSVFPPLPPPKLHLLEELTISLPDVFHVETQTIPELGKAWPSLRRLDVRTKYKTYGHEDPPRVWTLDALDLCAAHLPNLQYLDMDFDTSTIRSLPPPSSRSLSHITIYTAFTQVDEQDVALIAAYISSIYPNAHVLFEHIWWGGEDDPDVRRWIDIGRAVAKARGNDGPATSIEH</sequence>
<comment type="caution">
    <text evidence="1">The sequence shown here is derived from an EMBL/GenBank/DDBJ whole genome shotgun (WGS) entry which is preliminary data.</text>
</comment>
<dbReference type="Proteomes" id="UP000703269">
    <property type="component" value="Unassembled WGS sequence"/>
</dbReference>
<reference evidence="1 2" key="1">
    <citation type="submission" date="2021-08" db="EMBL/GenBank/DDBJ databases">
        <title>Draft Genome Sequence of Phanerochaete sordida strain YK-624.</title>
        <authorList>
            <person name="Mori T."/>
            <person name="Dohra H."/>
            <person name="Suzuki T."/>
            <person name="Kawagishi H."/>
            <person name="Hirai H."/>
        </authorList>
    </citation>
    <scope>NUCLEOTIDE SEQUENCE [LARGE SCALE GENOMIC DNA]</scope>
    <source>
        <strain evidence="1 2">YK-624</strain>
    </source>
</reference>
<evidence type="ECO:0000313" key="1">
    <source>
        <dbReference type="EMBL" id="GJE89152.1"/>
    </source>
</evidence>
<name>A0A9P3G4S8_9APHY</name>
<keyword evidence="2" id="KW-1185">Reference proteome</keyword>
<protein>
    <recommendedName>
        <fullName evidence="3">F-box domain-containing protein</fullName>
    </recommendedName>
</protein>
<dbReference type="SUPFAM" id="SSF52047">
    <property type="entry name" value="RNI-like"/>
    <property type="match status" value="1"/>
</dbReference>